<proteinExistence type="inferred from homology"/>
<dbReference type="SUPFAM" id="SSF56954">
    <property type="entry name" value="Outer membrane efflux proteins (OEP)"/>
    <property type="match status" value="1"/>
</dbReference>
<organism evidence="3 4">
    <name type="scientific">Pigmentiphaga litoralis</name>
    <dbReference type="NCBI Taxonomy" id="516702"/>
    <lineage>
        <taxon>Bacteria</taxon>
        <taxon>Pseudomonadati</taxon>
        <taxon>Pseudomonadota</taxon>
        <taxon>Betaproteobacteria</taxon>
        <taxon>Burkholderiales</taxon>
        <taxon>Alcaligenaceae</taxon>
        <taxon>Pigmentiphaga</taxon>
    </lineage>
</organism>
<protein>
    <submittedName>
        <fullName evidence="3">NodT family efflux transporter outer membrane factor (OMF) lipoprotein</fullName>
    </submittedName>
</protein>
<reference evidence="3 4" key="1">
    <citation type="submission" date="2020-07" db="EMBL/GenBank/DDBJ databases">
        <title>Genomic Encyclopedia of Type Strains, Phase IV (KMG-V): Genome sequencing to study the core and pangenomes of soil and plant-associated prokaryotes.</title>
        <authorList>
            <person name="Whitman W."/>
        </authorList>
    </citation>
    <scope>NUCLEOTIDE SEQUENCE [LARGE SCALE GENOMIC DNA]</scope>
    <source>
        <strain evidence="3 4">SAS40</strain>
    </source>
</reference>
<keyword evidence="2 3" id="KW-0449">Lipoprotein</keyword>
<dbReference type="PANTHER" id="PTHR30203">
    <property type="entry name" value="OUTER MEMBRANE CATION EFFLUX PROTEIN"/>
    <property type="match status" value="1"/>
</dbReference>
<evidence type="ECO:0000313" key="4">
    <source>
        <dbReference type="Proteomes" id="UP000542125"/>
    </source>
</evidence>
<dbReference type="Proteomes" id="UP000542125">
    <property type="component" value="Unassembled WGS sequence"/>
</dbReference>
<dbReference type="EMBL" id="JACBYR010000001">
    <property type="protein sequence ID" value="NYE81178.1"/>
    <property type="molecule type" value="Genomic_DNA"/>
</dbReference>
<accession>A0A7Y9LLK8</accession>
<dbReference type="Gene3D" id="1.20.1600.10">
    <property type="entry name" value="Outer membrane efflux proteins (OEP)"/>
    <property type="match status" value="1"/>
</dbReference>
<keyword evidence="2" id="KW-0472">Membrane</keyword>
<evidence type="ECO:0000256" key="2">
    <source>
        <dbReference type="RuleBase" id="RU362097"/>
    </source>
</evidence>
<comment type="subcellular location">
    <subcellularLocation>
        <location evidence="2">Cell membrane</location>
        <topology evidence="2">Lipid-anchor</topology>
    </subcellularLocation>
</comment>
<keyword evidence="2" id="KW-0564">Palmitate</keyword>
<dbReference type="Gene3D" id="2.20.200.10">
    <property type="entry name" value="Outer membrane efflux proteins (OEP)"/>
    <property type="match status" value="1"/>
</dbReference>
<name>A0A7Y9LLK8_9BURK</name>
<sequence length="461" mass="49216">MAVSLAMFLAITGCATRIDSVPPQLDLPVAFAEPSPSDRQLDLEWWRRFESGELVSLVDTALAASPTLTIAAERVVQAEITVRSAGATLFPALSLNGTTADRRNNPGTSNAAWSNTQSTGLTLGISYEVDLWGRLAATLQGTRANLAANRYDYETARLALTTGVANAYFQVIAARVRLQIARDNLAIAERVFNIVEIRQRNGAVSDLDVSRQRTTVLAQRAAIQPLEVQGRQAESALAILLGRAPQGFTVQSASFDGIAIPEVGAGLPSDLLVRRPDLASSEAQLAAGDANVAVARAALLPSLSLSGSTGLASAALLSLANPAYSMGLTGSLAQTLFDGGRLRNQVALTESQRRALVETYRNAVLGSLKEVVDALSNIDRNRNSEIAQLEIREEAARTVRLSELRYRQGADDITILLDAQRTLFSAQDSLVQLRLARLTSALDLFKALGGGWRNDLAVAGR</sequence>
<keyword evidence="2" id="KW-0812">Transmembrane</keyword>
<dbReference type="Pfam" id="PF02321">
    <property type="entry name" value="OEP"/>
    <property type="match status" value="2"/>
</dbReference>
<dbReference type="GO" id="GO:0005886">
    <property type="term" value="C:plasma membrane"/>
    <property type="evidence" value="ECO:0007669"/>
    <property type="project" value="UniProtKB-SubCell"/>
</dbReference>
<keyword evidence="4" id="KW-1185">Reference proteome</keyword>
<comment type="similarity">
    <text evidence="1 2">Belongs to the outer membrane factor (OMF) (TC 1.B.17) family.</text>
</comment>
<comment type="caution">
    <text evidence="3">The sequence shown here is derived from an EMBL/GenBank/DDBJ whole genome shotgun (WGS) entry which is preliminary data.</text>
</comment>
<dbReference type="NCBIfam" id="TIGR01845">
    <property type="entry name" value="outer_NodT"/>
    <property type="match status" value="1"/>
</dbReference>
<dbReference type="InterPro" id="IPR003423">
    <property type="entry name" value="OMP_efflux"/>
</dbReference>
<gene>
    <name evidence="3" type="ORF">FHW18_000449</name>
</gene>
<dbReference type="AlphaFoldDB" id="A0A7Y9LLK8"/>
<keyword evidence="2" id="KW-1134">Transmembrane beta strand</keyword>
<dbReference type="PANTHER" id="PTHR30203:SF33">
    <property type="entry name" value="BLR4455 PROTEIN"/>
    <property type="match status" value="1"/>
</dbReference>
<evidence type="ECO:0000256" key="1">
    <source>
        <dbReference type="ARBA" id="ARBA00007613"/>
    </source>
</evidence>
<dbReference type="InterPro" id="IPR010131">
    <property type="entry name" value="MdtP/NodT-like"/>
</dbReference>
<evidence type="ECO:0000313" key="3">
    <source>
        <dbReference type="EMBL" id="NYE81178.1"/>
    </source>
</evidence>
<dbReference type="GO" id="GO:0015562">
    <property type="term" value="F:efflux transmembrane transporter activity"/>
    <property type="evidence" value="ECO:0007669"/>
    <property type="project" value="InterPro"/>
</dbReference>